<reference evidence="2 4" key="1">
    <citation type="submission" date="2018-11" db="EMBL/GenBank/DDBJ databases">
        <title>Complete Genome Sequence of Vbrio mediterranei 117-T6: a Potential Pathogen Bacteria Isolated from the Conchocelis of Pyropia.</title>
        <authorList>
            <person name="Liu Q."/>
        </authorList>
    </citation>
    <scope>NUCLEOTIDE SEQUENCE [LARGE SCALE GENOMIC DNA]</scope>
    <source>
        <strain evidence="2 4">117-T6</strain>
    </source>
</reference>
<proteinExistence type="predicted"/>
<evidence type="ECO:0000256" key="1">
    <source>
        <dbReference type="SAM" id="Phobius"/>
    </source>
</evidence>
<evidence type="ECO:0000313" key="3">
    <source>
        <dbReference type="EMBL" id="AYV22966.1"/>
    </source>
</evidence>
<accession>A0A3G4VF33</accession>
<keyword evidence="1" id="KW-1133">Transmembrane helix</keyword>
<name>A0A3G4VF33_9VIBR</name>
<organism evidence="2 4">
    <name type="scientific">Vibrio mediterranei</name>
    <dbReference type="NCBI Taxonomy" id="689"/>
    <lineage>
        <taxon>Bacteria</taxon>
        <taxon>Pseudomonadati</taxon>
        <taxon>Pseudomonadota</taxon>
        <taxon>Gammaproteobacteria</taxon>
        <taxon>Vibrionales</taxon>
        <taxon>Vibrionaceae</taxon>
        <taxon>Vibrio</taxon>
    </lineage>
</organism>
<keyword evidence="1" id="KW-0812">Transmembrane</keyword>
<dbReference type="InterPro" id="IPR019670">
    <property type="entry name" value="DUF2523"/>
</dbReference>
<dbReference type="EMBL" id="CP033577">
    <property type="protein sequence ID" value="AYV22966.1"/>
    <property type="molecule type" value="Genomic_DNA"/>
</dbReference>
<gene>
    <name evidence="2" type="ORF">ECB94_00420</name>
    <name evidence="3" type="ORF">ECB94_00475</name>
</gene>
<evidence type="ECO:0000313" key="2">
    <source>
        <dbReference type="EMBL" id="AYV22965.1"/>
    </source>
</evidence>
<dbReference type="Pfam" id="PF10734">
    <property type="entry name" value="DUF2523"/>
    <property type="match status" value="1"/>
</dbReference>
<dbReference type="EMBL" id="CP033577">
    <property type="protein sequence ID" value="AYV22965.1"/>
    <property type="molecule type" value="Genomic_DNA"/>
</dbReference>
<dbReference type="Proteomes" id="UP000279760">
    <property type="component" value="Chromosome 1"/>
</dbReference>
<feature type="transmembrane region" description="Helical" evidence="1">
    <location>
        <begin position="18"/>
        <end position="36"/>
    </location>
</feature>
<protein>
    <submittedName>
        <fullName evidence="2">DUF2523 domain-containing protein</fullName>
    </submittedName>
</protein>
<sequence>MLEESFAYLQLVWIKLKVYWYIQFIQLSYTTATILLSEIGFNSALTMAFNSLPSEVRFYAFAFGLPKALSIYANFFTTAFVMRISRM</sequence>
<evidence type="ECO:0000313" key="4">
    <source>
        <dbReference type="Proteomes" id="UP000279760"/>
    </source>
</evidence>
<dbReference type="AlphaFoldDB" id="A0A3G4VF33"/>
<feature type="transmembrane region" description="Helical" evidence="1">
    <location>
        <begin position="56"/>
        <end position="82"/>
    </location>
</feature>
<keyword evidence="1" id="KW-0472">Membrane</keyword>